<protein>
    <submittedName>
        <fullName evidence="1">Unannotated protein</fullName>
    </submittedName>
</protein>
<dbReference type="EMBL" id="CAEZYK010000099">
    <property type="protein sequence ID" value="CAB4732369.1"/>
    <property type="molecule type" value="Genomic_DNA"/>
</dbReference>
<gene>
    <name evidence="1" type="ORF">UFOPK2683_01365</name>
    <name evidence="2" type="ORF">UFOPK3605_00201</name>
    <name evidence="3" type="ORF">UFOPK4121_00912</name>
</gene>
<evidence type="ECO:0000313" key="1">
    <source>
        <dbReference type="EMBL" id="CAB4732369.1"/>
    </source>
</evidence>
<evidence type="ECO:0000313" key="3">
    <source>
        <dbReference type="EMBL" id="CAB5025247.1"/>
    </source>
</evidence>
<sequence>MVTKRLNSKNWLRLAPLLGVTVAVLALTPTRAVPASFTAAHASAPQDPVVEAFSDRPEWSSKKKPSHPIAVRDGWGNVQVYLSTFKFKDRPSSFFSIEEDVPTSDDYYLTFTLGPTKKNGFPATGTYRGEVAVAQRLTKEIIQDYKKKYQVDLSDDDNFIDQVDDQVFDGLQDLQPSRSDSNKDYTRKKIIVDGPNGPLSKTLTTESAMETSPNLHNLEGATQITHQTNNDWGEIRIKLLSKDRISGTYQIKARGWSDQGKFSAPLVTPKKDGFTNR</sequence>
<organism evidence="1">
    <name type="scientific">freshwater metagenome</name>
    <dbReference type="NCBI Taxonomy" id="449393"/>
    <lineage>
        <taxon>unclassified sequences</taxon>
        <taxon>metagenomes</taxon>
        <taxon>ecological metagenomes</taxon>
    </lineage>
</organism>
<dbReference type="EMBL" id="CAFBPQ010000026">
    <property type="protein sequence ID" value="CAB5025247.1"/>
    <property type="molecule type" value="Genomic_DNA"/>
</dbReference>
<name>A0A6J6SD89_9ZZZZ</name>
<dbReference type="EMBL" id="CAFBMM010000003">
    <property type="protein sequence ID" value="CAB4896023.1"/>
    <property type="molecule type" value="Genomic_DNA"/>
</dbReference>
<dbReference type="AlphaFoldDB" id="A0A6J6SD89"/>
<reference evidence="1" key="1">
    <citation type="submission" date="2020-05" db="EMBL/GenBank/DDBJ databases">
        <authorList>
            <person name="Chiriac C."/>
            <person name="Salcher M."/>
            <person name="Ghai R."/>
            <person name="Kavagutti S V."/>
        </authorList>
    </citation>
    <scope>NUCLEOTIDE SEQUENCE</scope>
</reference>
<proteinExistence type="predicted"/>
<accession>A0A6J6SD89</accession>
<evidence type="ECO:0000313" key="2">
    <source>
        <dbReference type="EMBL" id="CAB4896023.1"/>
    </source>
</evidence>